<sequence>MTDWHSSSFDFAQYELIDKTYSQPMIALSLLIGLLATYLCMSIVENSWHDKHNRSLKRWQSYSCTLFSVGGWGCFYLGILSLQLPLKSEFNVLFVVLALLPVLVGGWIGFSILKSLSFTLSEVVLSAFSFTIGLGGMMLIACWSIDLDGHVVFYPKMLFWSFVPTLLLCGVSLFLVKHQHHFKTVDIARRIAISAMFGLAIFSLPYSVLQSIDVYHRGNITATPHVPEHAMTVLALLMLLVLITLIVGHKMFYRVGSLTPILGEDEDDSRWNKEKSIIDGFSDGVVIVTPDGVLCHMNSVAKALFAYGEADNIPVSIDELMPDFHLNHTLHPTQSVAQTGLSQETSILSCSGESIACEFTITPVVHRQEGCFYIVLRRMSS</sequence>
<name>A0A1R4B3A1_9VIBR</name>
<dbReference type="InterPro" id="IPR035965">
    <property type="entry name" value="PAS-like_dom_sf"/>
</dbReference>
<dbReference type="STRING" id="1918946.VPAL9027_01352"/>
<dbReference type="InterPro" id="IPR000014">
    <property type="entry name" value="PAS"/>
</dbReference>
<keyword evidence="1" id="KW-1133">Transmembrane helix</keyword>
<dbReference type="Gene3D" id="3.30.450.20">
    <property type="entry name" value="PAS domain"/>
    <property type="match status" value="1"/>
</dbReference>
<evidence type="ECO:0000256" key="1">
    <source>
        <dbReference type="PROSITE-ProRule" id="PRU00244"/>
    </source>
</evidence>
<proteinExistence type="predicted"/>
<keyword evidence="1" id="KW-0812">Transmembrane</keyword>
<feature type="transmembrane region" description="Helical" evidence="1">
    <location>
        <begin position="188"/>
        <end position="209"/>
    </location>
</feature>
<feature type="domain" description="MHYT" evidence="2">
    <location>
        <begin position="21"/>
        <end position="215"/>
    </location>
</feature>
<feature type="transmembrane region" description="Helical" evidence="1">
    <location>
        <begin position="229"/>
        <end position="248"/>
    </location>
</feature>
<evidence type="ECO:0000259" key="2">
    <source>
        <dbReference type="PROSITE" id="PS50924"/>
    </source>
</evidence>
<dbReference type="CDD" id="cd00130">
    <property type="entry name" value="PAS"/>
    <property type="match status" value="1"/>
</dbReference>
<keyword evidence="4" id="KW-1185">Reference proteome</keyword>
<dbReference type="Proteomes" id="UP000189475">
    <property type="component" value="Unassembled WGS sequence"/>
</dbReference>
<dbReference type="EMBL" id="FUFT01000002">
    <property type="protein sequence ID" value="SJL83386.1"/>
    <property type="molecule type" value="Genomic_DNA"/>
</dbReference>
<dbReference type="OrthoDB" id="9772100at2"/>
<organism evidence="3 4">
    <name type="scientific">Vibrio palustris</name>
    <dbReference type="NCBI Taxonomy" id="1918946"/>
    <lineage>
        <taxon>Bacteria</taxon>
        <taxon>Pseudomonadati</taxon>
        <taxon>Pseudomonadota</taxon>
        <taxon>Gammaproteobacteria</taxon>
        <taxon>Vibrionales</taxon>
        <taxon>Vibrionaceae</taxon>
        <taxon>Vibrio</taxon>
    </lineage>
</organism>
<gene>
    <name evidence="3" type="ORF">VPAL9027_01352</name>
</gene>
<accession>A0A1R4B3A1</accession>
<dbReference type="InterPro" id="IPR005330">
    <property type="entry name" value="MHYT_dom"/>
</dbReference>
<evidence type="ECO:0000313" key="4">
    <source>
        <dbReference type="Proteomes" id="UP000189475"/>
    </source>
</evidence>
<evidence type="ECO:0000313" key="3">
    <source>
        <dbReference type="EMBL" id="SJL83386.1"/>
    </source>
</evidence>
<dbReference type="GO" id="GO:0016020">
    <property type="term" value="C:membrane"/>
    <property type="evidence" value="ECO:0007669"/>
    <property type="project" value="UniProtKB-UniRule"/>
</dbReference>
<dbReference type="AlphaFoldDB" id="A0A1R4B3A1"/>
<feature type="transmembrane region" description="Helical" evidence="1">
    <location>
        <begin position="25"/>
        <end position="44"/>
    </location>
</feature>
<keyword evidence="1" id="KW-0472">Membrane</keyword>
<feature type="transmembrane region" description="Helical" evidence="1">
    <location>
        <begin position="125"/>
        <end position="145"/>
    </location>
</feature>
<dbReference type="RefSeq" id="WP_077313447.1">
    <property type="nucleotide sequence ID" value="NZ_AP024887.1"/>
</dbReference>
<protein>
    <recommendedName>
        <fullName evidence="2">MHYT domain-containing protein</fullName>
    </recommendedName>
</protein>
<feature type="transmembrane region" description="Helical" evidence="1">
    <location>
        <begin position="92"/>
        <end position="113"/>
    </location>
</feature>
<dbReference type="SUPFAM" id="SSF55785">
    <property type="entry name" value="PYP-like sensor domain (PAS domain)"/>
    <property type="match status" value="1"/>
</dbReference>
<feature type="transmembrane region" description="Helical" evidence="1">
    <location>
        <begin position="65"/>
        <end position="86"/>
    </location>
</feature>
<dbReference type="PROSITE" id="PS50924">
    <property type="entry name" value="MHYT"/>
    <property type="match status" value="1"/>
</dbReference>
<reference evidence="3 4" key="1">
    <citation type="submission" date="2017-02" db="EMBL/GenBank/DDBJ databases">
        <authorList>
            <person name="Peterson S.W."/>
        </authorList>
    </citation>
    <scope>NUCLEOTIDE SEQUENCE [LARGE SCALE GENOMIC DNA]</scope>
    <source>
        <strain evidence="3 4">CECT 9027</strain>
    </source>
</reference>
<feature type="transmembrane region" description="Helical" evidence="1">
    <location>
        <begin position="157"/>
        <end position="176"/>
    </location>
</feature>